<dbReference type="InterPro" id="IPR023214">
    <property type="entry name" value="HAD_sf"/>
</dbReference>
<dbReference type="EMBL" id="LXEV01000001">
    <property type="protein sequence ID" value="OAT51402.1"/>
    <property type="molecule type" value="Genomic_DNA"/>
</dbReference>
<sequence>MTRLAHWKNKNNINNNYIYFYTDSSNDLPLCYQADEVITVNADVLLAQIAINNGWKQSRWDLNQ</sequence>
<dbReference type="Proteomes" id="UP000078250">
    <property type="component" value="Unassembled WGS sequence"/>
</dbReference>
<dbReference type="EC" id="3.1.3.3" evidence="1"/>
<evidence type="ECO:0000313" key="2">
    <source>
        <dbReference type="Proteomes" id="UP000078250"/>
    </source>
</evidence>
<gene>
    <name evidence="1" type="ORF">M997_0010</name>
</gene>
<keyword evidence="2" id="KW-1185">Reference proteome</keyword>
<dbReference type="GO" id="GO:0016787">
    <property type="term" value="F:hydrolase activity"/>
    <property type="evidence" value="ECO:0007669"/>
    <property type="project" value="UniProtKB-KW"/>
</dbReference>
<dbReference type="AlphaFoldDB" id="A0AAJ3HVB3"/>
<keyword evidence="1" id="KW-0378">Hydrolase</keyword>
<name>A0AAJ3HVB3_PROHU</name>
<dbReference type="Gene3D" id="3.40.50.1000">
    <property type="entry name" value="HAD superfamily/HAD-like"/>
    <property type="match status" value="1"/>
</dbReference>
<protein>
    <submittedName>
        <fullName evidence="1">Phosphoserine phosphatase</fullName>
        <ecNumber evidence="1">3.1.3.3</ecNumber>
    </submittedName>
</protein>
<evidence type="ECO:0000313" key="1">
    <source>
        <dbReference type="EMBL" id="OAT51402.1"/>
    </source>
</evidence>
<organism evidence="1 2">
    <name type="scientific">Proteus hauseri ATCC 700826</name>
    <dbReference type="NCBI Taxonomy" id="1354271"/>
    <lineage>
        <taxon>Bacteria</taxon>
        <taxon>Pseudomonadati</taxon>
        <taxon>Pseudomonadota</taxon>
        <taxon>Gammaproteobacteria</taxon>
        <taxon>Enterobacterales</taxon>
        <taxon>Morganellaceae</taxon>
        <taxon>Proteus</taxon>
    </lineage>
</organism>
<reference evidence="1 2" key="1">
    <citation type="submission" date="2016-04" db="EMBL/GenBank/DDBJ databases">
        <title>ATOL: Assembling a taxonomically balanced genome-scale reconstruction of the evolutionary history of the Enterobacteriaceae.</title>
        <authorList>
            <person name="Plunkett G.III."/>
            <person name="Neeno-Eckwall E.C."/>
            <person name="Glasner J.D."/>
            <person name="Perna N.T."/>
        </authorList>
    </citation>
    <scope>NUCLEOTIDE SEQUENCE [LARGE SCALE GENOMIC DNA]</scope>
    <source>
        <strain evidence="1 2">ATCC 700826</strain>
    </source>
</reference>
<proteinExistence type="predicted"/>
<comment type="caution">
    <text evidence="1">The sequence shown here is derived from an EMBL/GenBank/DDBJ whole genome shotgun (WGS) entry which is preliminary data.</text>
</comment>
<accession>A0AAJ3HVB3</accession>